<feature type="domain" description="Immunoglobulin C2-set-like ligand-binding" evidence="2">
    <location>
        <begin position="26"/>
        <end position="80"/>
    </location>
</feature>
<reference evidence="4" key="1">
    <citation type="journal article" date="2017" name="PLoS ONE">
        <title>The Agassiz's desert tortoise genome provides a resource for the conservation of a threatened species.</title>
        <authorList>
            <person name="Tollis M."/>
            <person name="DeNardo D.F."/>
            <person name="Cornelius J.A."/>
            <person name="Dolby G.A."/>
            <person name="Edwards T."/>
            <person name="Henen B.T."/>
            <person name="Karl A.E."/>
            <person name="Murphy R.W."/>
            <person name="Kusumi K."/>
        </authorList>
    </citation>
    <scope>NUCLEOTIDE SEQUENCE [LARGE SCALE GENOMIC DNA]</scope>
</reference>
<sequence>TLTIQVWNFYLTSFFFPDRNSMRNACISPESPEIERGSTLKLLCILGNYDMPYRNASHIIWKLNQNLIAQENYNIINETVAGLIPCLCIILSLVLWFDFVI</sequence>
<evidence type="ECO:0000313" key="3">
    <source>
        <dbReference type="Ensembl" id="ENSGAGP00000010135.1"/>
    </source>
</evidence>
<feature type="transmembrane region" description="Helical" evidence="1">
    <location>
        <begin position="80"/>
        <end position="100"/>
    </location>
</feature>
<dbReference type="InterPro" id="IPR010457">
    <property type="entry name" value="IgC2-like_lig-bd"/>
</dbReference>
<keyword evidence="4" id="KW-1185">Reference proteome</keyword>
<keyword evidence="1" id="KW-1133">Transmembrane helix</keyword>
<dbReference type="AlphaFoldDB" id="A0A452H6G2"/>
<dbReference type="STRING" id="38772.ENSGAGP00000010135"/>
<reference evidence="3" key="3">
    <citation type="submission" date="2025-09" db="UniProtKB">
        <authorList>
            <consortium name="Ensembl"/>
        </authorList>
    </citation>
    <scope>IDENTIFICATION</scope>
</reference>
<dbReference type="Gene3D" id="2.60.40.10">
    <property type="entry name" value="Immunoglobulins"/>
    <property type="match status" value="1"/>
</dbReference>
<dbReference type="Pfam" id="PF06328">
    <property type="entry name" value="Lep_receptor_Ig"/>
    <property type="match status" value="1"/>
</dbReference>
<dbReference type="Ensembl" id="ENSGAGT00000011632.1">
    <property type="protein sequence ID" value="ENSGAGP00000010135.1"/>
    <property type="gene ID" value="ENSGAGG00000007950.1"/>
</dbReference>
<dbReference type="Proteomes" id="UP000291020">
    <property type="component" value="Unassembled WGS sequence"/>
</dbReference>
<reference evidence="3" key="2">
    <citation type="submission" date="2025-08" db="UniProtKB">
        <authorList>
            <consortium name="Ensembl"/>
        </authorList>
    </citation>
    <scope>IDENTIFICATION</scope>
</reference>
<keyword evidence="1" id="KW-0812">Transmembrane</keyword>
<dbReference type="InterPro" id="IPR013783">
    <property type="entry name" value="Ig-like_fold"/>
</dbReference>
<organism evidence="3 4">
    <name type="scientific">Gopherus agassizii</name>
    <name type="common">Agassiz's desert tortoise</name>
    <dbReference type="NCBI Taxonomy" id="38772"/>
    <lineage>
        <taxon>Eukaryota</taxon>
        <taxon>Metazoa</taxon>
        <taxon>Chordata</taxon>
        <taxon>Craniata</taxon>
        <taxon>Vertebrata</taxon>
        <taxon>Euteleostomi</taxon>
        <taxon>Archelosauria</taxon>
        <taxon>Testudinata</taxon>
        <taxon>Testudines</taxon>
        <taxon>Cryptodira</taxon>
        <taxon>Durocryptodira</taxon>
        <taxon>Testudinoidea</taxon>
        <taxon>Testudinidae</taxon>
        <taxon>Gopherus</taxon>
    </lineage>
</organism>
<evidence type="ECO:0000256" key="1">
    <source>
        <dbReference type="SAM" id="Phobius"/>
    </source>
</evidence>
<dbReference type="InterPro" id="IPR036116">
    <property type="entry name" value="FN3_sf"/>
</dbReference>
<keyword evidence="1" id="KW-0472">Membrane</keyword>
<proteinExistence type="predicted"/>
<evidence type="ECO:0000259" key="2">
    <source>
        <dbReference type="Pfam" id="PF06328"/>
    </source>
</evidence>
<evidence type="ECO:0000313" key="4">
    <source>
        <dbReference type="Proteomes" id="UP000291020"/>
    </source>
</evidence>
<name>A0A452H6G2_9SAUR</name>
<accession>A0A452H6G2</accession>
<protein>
    <recommendedName>
        <fullName evidence="2">Immunoglobulin C2-set-like ligand-binding domain-containing protein</fullName>
    </recommendedName>
</protein>
<dbReference type="SUPFAM" id="SSF49265">
    <property type="entry name" value="Fibronectin type III"/>
    <property type="match status" value="1"/>
</dbReference>